<accession>A0ABS5KHM0</accession>
<protein>
    <recommendedName>
        <fullName evidence="1">TreTu toxin C-terminal domain-containing protein</fullName>
    </recommendedName>
</protein>
<dbReference type="Gene3D" id="2.180.10.10">
    <property type="entry name" value="RHS repeat-associated core"/>
    <property type="match status" value="1"/>
</dbReference>
<dbReference type="InterPro" id="IPR022385">
    <property type="entry name" value="Rhs_assc_core"/>
</dbReference>
<dbReference type="NCBIfam" id="TIGR03696">
    <property type="entry name" value="Rhs_assc_core"/>
    <property type="match status" value="1"/>
</dbReference>
<evidence type="ECO:0000259" key="1">
    <source>
        <dbReference type="Pfam" id="PF24691"/>
    </source>
</evidence>
<dbReference type="Proteomes" id="UP000730482">
    <property type="component" value="Unassembled WGS sequence"/>
</dbReference>
<evidence type="ECO:0000313" key="3">
    <source>
        <dbReference type="Proteomes" id="UP000730482"/>
    </source>
</evidence>
<name>A0ABS5KHM0_9ACTN</name>
<dbReference type="InterPro" id="IPR050708">
    <property type="entry name" value="T6SS_VgrG/RHS"/>
</dbReference>
<sequence>MGIRLRVWSSRCRPWPSSSGTSRTMWSRHIEADTPDAGTWRYSYGPMGRRTAKHRIGDYGGAVERTLFSWDGPRLVEEHSTGANGAITTLTWDYDPGTFRPAAQRRRALAADADAEQDAYDEAFHAIITDLVGTPAELVTPDGDIAWHSSTTIWGHTTEFSVDAGLHCPRRFPGQYHDDETGLHYNLYRYYNPDTAAYLTPDPLGLDPAPNDHAYVPNPLTWIDPLGLACGEDGEGDVADGPSEDMTQVGRWMSPEEHQSMIDTGKVQAGSEGTSTYVASPADPAAYYRQAAPGTRYVEFDVPTSSLKPAGEPGWAQIPGPKHPIYAKLNAKRGLPPPEMPSFENLIWDGTVKT</sequence>
<comment type="caution">
    <text evidence="2">The sequence shown here is derived from an EMBL/GenBank/DDBJ whole genome shotgun (WGS) entry which is preliminary data.</text>
</comment>
<gene>
    <name evidence="2" type="ORF">KGQ19_00710</name>
</gene>
<proteinExistence type="predicted"/>
<evidence type="ECO:0000313" key="2">
    <source>
        <dbReference type="EMBL" id="MBS2545380.1"/>
    </source>
</evidence>
<dbReference type="Pfam" id="PF24691">
    <property type="entry name" value="TreTu_C"/>
    <property type="match status" value="1"/>
</dbReference>
<dbReference type="PRINTS" id="PR00394">
    <property type="entry name" value="RHSPROTEIN"/>
</dbReference>
<dbReference type="PANTHER" id="PTHR32305:SF15">
    <property type="entry name" value="PROTEIN RHSA-RELATED"/>
    <property type="match status" value="1"/>
</dbReference>
<keyword evidence="3" id="KW-1185">Reference proteome</keyword>
<dbReference type="InterPro" id="IPR057938">
    <property type="entry name" value="TreTu_C"/>
</dbReference>
<dbReference type="EMBL" id="JAAFYZ010000002">
    <property type="protein sequence ID" value="MBS2545380.1"/>
    <property type="molecule type" value="Genomic_DNA"/>
</dbReference>
<organism evidence="2 3">
    <name type="scientific">Catenulispora pinistramenti</name>
    <dbReference type="NCBI Taxonomy" id="2705254"/>
    <lineage>
        <taxon>Bacteria</taxon>
        <taxon>Bacillati</taxon>
        <taxon>Actinomycetota</taxon>
        <taxon>Actinomycetes</taxon>
        <taxon>Catenulisporales</taxon>
        <taxon>Catenulisporaceae</taxon>
        <taxon>Catenulispora</taxon>
    </lineage>
</organism>
<feature type="domain" description="TreTu toxin C-terminal" evidence="1">
    <location>
        <begin position="246"/>
        <end position="346"/>
    </location>
</feature>
<reference evidence="2 3" key="1">
    <citation type="submission" date="2020-02" db="EMBL/GenBank/DDBJ databases">
        <title>Acidophilic actinobacteria isolated from forest soil.</title>
        <authorList>
            <person name="Golinska P."/>
        </authorList>
    </citation>
    <scope>NUCLEOTIDE SEQUENCE [LARGE SCALE GENOMIC DNA]</scope>
    <source>
        <strain evidence="2 3">NL8</strain>
    </source>
</reference>
<dbReference type="PANTHER" id="PTHR32305">
    <property type="match status" value="1"/>
</dbReference>